<organism evidence="1 2">
    <name type="scientific">Cetraspora pellucida</name>
    <dbReference type="NCBI Taxonomy" id="1433469"/>
    <lineage>
        <taxon>Eukaryota</taxon>
        <taxon>Fungi</taxon>
        <taxon>Fungi incertae sedis</taxon>
        <taxon>Mucoromycota</taxon>
        <taxon>Glomeromycotina</taxon>
        <taxon>Glomeromycetes</taxon>
        <taxon>Diversisporales</taxon>
        <taxon>Gigasporaceae</taxon>
        <taxon>Cetraspora</taxon>
    </lineage>
</organism>
<comment type="caution">
    <text evidence="1">The sequence shown here is derived from an EMBL/GenBank/DDBJ whole genome shotgun (WGS) entry which is preliminary data.</text>
</comment>
<accession>A0A9N8ZYA2</accession>
<sequence>MTLINVIGITVIKKPRPLFQSLIYRCRKINVIELRPIVKTSLQQDITSDINLSAPIIIKKAKKGGPTFDEVWDYFVKGEQDIQKYWHNKFVNDSHAYSKNSQLKAILPVQVSNDYDRIILKAWTVTNILFELLDKEFALVQNAVDNELDNAKHLTLSICKLKAFNLASIDNYIVGKKEESKEYKSNDNETLS</sequence>
<proteinExistence type="predicted"/>
<gene>
    <name evidence="1" type="ORF">CPELLU_LOCUS2934</name>
</gene>
<dbReference type="AlphaFoldDB" id="A0A9N8ZYA2"/>
<evidence type="ECO:0000313" key="2">
    <source>
        <dbReference type="Proteomes" id="UP000789759"/>
    </source>
</evidence>
<dbReference type="EMBL" id="CAJVQA010001350">
    <property type="protein sequence ID" value="CAG8511389.1"/>
    <property type="molecule type" value="Genomic_DNA"/>
</dbReference>
<protein>
    <submittedName>
        <fullName evidence="1">1369_t:CDS:1</fullName>
    </submittedName>
</protein>
<keyword evidence="2" id="KW-1185">Reference proteome</keyword>
<name>A0A9N8ZYA2_9GLOM</name>
<dbReference type="Proteomes" id="UP000789759">
    <property type="component" value="Unassembled WGS sequence"/>
</dbReference>
<evidence type="ECO:0000313" key="1">
    <source>
        <dbReference type="EMBL" id="CAG8511389.1"/>
    </source>
</evidence>
<reference evidence="1" key="1">
    <citation type="submission" date="2021-06" db="EMBL/GenBank/DDBJ databases">
        <authorList>
            <person name="Kallberg Y."/>
            <person name="Tangrot J."/>
            <person name="Rosling A."/>
        </authorList>
    </citation>
    <scope>NUCLEOTIDE SEQUENCE</scope>
    <source>
        <strain evidence="1">FL966</strain>
    </source>
</reference>